<accession>A0A378JXV4</accession>
<keyword evidence="4" id="KW-1185">Reference proteome</keyword>
<dbReference type="STRING" id="39962.Lmor_2558"/>
<dbReference type="AlphaFoldDB" id="A0A378JXV4"/>
<reference evidence="2 4" key="1">
    <citation type="submission" date="2015-11" db="EMBL/GenBank/DDBJ databases">
        <title>Genomic analysis of 38 Legionella species identifies large and diverse effector repertoires.</title>
        <authorList>
            <person name="Burstein D."/>
            <person name="Amaro F."/>
            <person name="Zusman T."/>
            <person name="Lifshitz Z."/>
            <person name="Cohen O."/>
            <person name="Gilbert J.A."/>
            <person name="Pupko T."/>
            <person name="Shuman H.A."/>
            <person name="Segal G."/>
        </authorList>
    </citation>
    <scope>NUCLEOTIDE SEQUENCE [LARGE SCALE GENOMIC DNA]</scope>
    <source>
        <strain evidence="2 4">ATCC 43877</strain>
    </source>
</reference>
<dbReference type="RefSeq" id="WP_028385328.1">
    <property type="nucleotide sequence ID" value="NZ_CAAAJG010000019.1"/>
</dbReference>
<gene>
    <name evidence="3" type="primary">SidM_1</name>
    <name evidence="2" type="ORF">Lmor_2558</name>
    <name evidence="3" type="ORF">NCTC12239_01159</name>
</gene>
<dbReference type="Proteomes" id="UP000054985">
    <property type="component" value="Unassembled WGS sequence"/>
</dbReference>
<evidence type="ECO:0000313" key="3">
    <source>
        <dbReference type="EMBL" id="STX62238.1"/>
    </source>
</evidence>
<evidence type="ECO:0000259" key="1">
    <source>
        <dbReference type="Pfam" id="PF14860"/>
    </source>
</evidence>
<dbReference type="OrthoDB" id="5634552at2"/>
<evidence type="ECO:0000313" key="4">
    <source>
        <dbReference type="Proteomes" id="UP000054985"/>
    </source>
</evidence>
<dbReference type="InterPro" id="IPR028057">
    <property type="entry name" value="DrrA_P4M"/>
</dbReference>
<evidence type="ECO:0000313" key="2">
    <source>
        <dbReference type="EMBL" id="KTD31682.1"/>
    </source>
</evidence>
<protein>
    <submittedName>
        <fullName evidence="3">Substrate of the Dot/Icm secretion system</fullName>
    </submittedName>
</protein>
<name>A0A378JXV4_9GAMM</name>
<feature type="domain" description="DrrA phosphatidylinositol 4-phosphate binding" evidence="1">
    <location>
        <begin position="358"/>
        <end position="448"/>
    </location>
</feature>
<proteinExistence type="predicted"/>
<dbReference type="EMBL" id="LNYN01000035">
    <property type="protein sequence ID" value="KTD31682.1"/>
    <property type="molecule type" value="Genomic_DNA"/>
</dbReference>
<organism evidence="3 5">
    <name type="scientific">Legionella moravica</name>
    <dbReference type="NCBI Taxonomy" id="39962"/>
    <lineage>
        <taxon>Bacteria</taxon>
        <taxon>Pseudomonadati</taxon>
        <taxon>Pseudomonadota</taxon>
        <taxon>Gammaproteobacteria</taxon>
        <taxon>Legionellales</taxon>
        <taxon>Legionellaceae</taxon>
        <taxon>Legionella</taxon>
    </lineage>
</organism>
<sequence length="455" mass="51104">MVRKKLMIQEKAVIATMNRDNPVGEALTANDPIPAAPMPDNERKNMVERLERSIHELMDDAESSYQDNCRISGTSDVDPDYVMRLSTNEFFFYTKEPLTLTEFEALQNKISEKAKTCSPGVQLILGSFAVQTDDGKVMNVIPHITCGNTPNVQLIVKSNTSTLDVRYKIPDGRGDTNTLPVLDKTQPDVTMPQIMINGVATEFSFNNIVRCKTPGGSPFLTAVDVCLDHVRGVARSNYFDLVKKNPELTKQPVSHVVVSNCVRINAKQSIGPNMMHVDPRCSPVECKKNVSQQAGSFRLLPFGNDSCKVFDVARTPLEYLLDFVKNRYAYKTTDPSSGRDHQSYTVSLDKVKFQKSDTSMEYENFKSKYQAYKGDHLKTQILEDLKIRIQEASTKEELNDLKKELKTSFETDVLNTAQGWFTQNFGLKTSSIKALESMIEQQETYLNASDAKPST</sequence>
<dbReference type="EMBL" id="UGOG01000001">
    <property type="protein sequence ID" value="STX62238.1"/>
    <property type="molecule type" value="Genomic_DNA"/>
</dbReference>
<dbReference type="GO" id="GO:0044161">
    <property type="term" value="C:host cell cytoplasmic vesicle"/>
    <property type="evidence" value="ECO:0007669"/>
    <property type="project" value="InterPro"/>
</dbReference>
<evidence type="ECO:0000313" key="5">
    <source>
        <dbReference type="Proteomes" id="UP000254040"/>
    </source>
</evidence>
<dbReference type="Gene3D" id="1.20.1280.280">
    <property type="match status" value="1"/>
</dbReference>
<dbReference type="Proteomes" id="UP000254040">
    <property type="component" value="Unassembled WGS sequence"/>
</dbReference>
<dbReference type="GO" id="GO:0031267">
    <property type="term" value="F:small GTPase binding"/>
    <property type="evidence" value="ECO:0007669"/>
    <property type="project" value="InterPro"/>
</dbReference>
<dbReference type="Pfam" id="PF14860">
    <property type="entry name" value="DrrA_P4M"/>
    <property type="match status" value="1"/>
</dbReference>
<dbReference type="InterPro" id="IPR038346">
    <property type="entry name" value="DrrA_PI4P-bd_sf"/>
</dbReference>
<reference evidence="3 5" key="2">
    <citation type="submission" date="2018-06" db="EMBL/GenBank/DDBJ databases">
        <authorList>
            <consortium name="Pathogen Informatics"/>
            <person name="Doyle S."/>
        </authorList>
    </citation>
    <scope>NUCLEOTIDE SEQUENCE [LARGE SCALE GENOMIC DNA]</scope>
    <source>
        <strain evidence="3 5">NCTC12239</strain>
    </source>
</reference>